<proteinExistence type="predicted"/>
<dbReference type="PROSITE" id="PS00194">
    <property type="entry name" value="THIOREDOXIN_1"/>
    <property type="match status" value="1"/>
</dbReference>
<comment type="caution">
    <text evidence="3">The sequence shown here is derived from an EMBL/GenBank/DDBJ whole genome shotgun (WGS) entry which is preliminary data.</text>
</comment>
<sequence length="158" mass="18108">MSTLSLRAQEKEIKWMTWEEAATANEKAPKKIFVDVYTDWCGWCKKMDQTTFKDSAVVEVMNKDFYAIHLNAEQKETIHWKGYDFNWVAGGRGGTNELASIILDGQMSFPTFVMLDSDYKTIAISPGYQLGDSLIKQLKFAAGEIYKTMDWQTYLSKS</sequence>
<gene>
    <name evidence="3" type="ORF">IPP15_03785</name>
</gene>
<dbReference type="InterPro" id="IPR036249">
    <property type="entry name" value="Thioredoxin-like_sf"/>
</dbReference>
<dbReference type="InterPro" id="IPR017937">
    <property type="entry name" value="Thioredoxin_CS"/>
</dbReference>
<evidence type="ECO:0000313" key="4">
    <source>
        <dbReference type="Proteomes" id="UP000808337"/>
    </source>
</evidence>
<accession>A0A9D7XRP7</accession>
<evidence type="ECO:0000313" key="3">
    <source>
        <dbReference type="EMBL" id="MBK9981538.1"/>
    </source>
</evidence>
<dbReference type="AlphaFoldDB" id="A0A9D7XRP7"/>
<dbReference type="SUPFAM" id="SSF52833">
    <property type="entry name" value="Thioredoxin-like"/>
    <property type="match status" value="1"/>
</dbReference>
<dbReference type="Proteomes" id="UP000808337">
    <property type="component" value="Unassembled WGS sequence"/>
</dbReference>
<dbReference type="Pfam" id="PF03190">
    <property type="entry name" value="Thioredox_DsbH"/>
    <property type="match status" value="1"/>
</dbReference>
<reference evidence="3 4" key="1">
    <citation type="submission" date="2020-10" db="EMBL/GenBank/DDBJ databases">
        <title>Connecting structure to function with the recovery of over 1000 high-quality activated sludge metagenome-assembled genomes encoding full-length rRNA genes using long-read sequencing.</title>
        <authorList>
            <person name="Singleton C.M."/>
            <person name="Petriglieri F."/>
            <person name="Kristensen J.M."/>
            <person name="Kirkegaard R.H."/>
            <person name="Michaelsen T.Y."/>
            <person name="Andersen M.H."/>
            <person name="Karst S.M."/>
            <person name="Dueholm M.S."/>
            <person name="Nielsen P.H."/>
            <person name="Albertsen M."/>
        </authorList>
    </citation>
    <scope>NUCLEOTIDE SEQUENCE [LARGE SCALE GENOMIC DNA]</scope>
    <source>
        <strain evidence="3">Ribe_18-Q3-R11-54_MAXAC.273</strain>
    </source>
</reference>
<keyword evidence="1" id="KW-0676">Redox-active center</keyword>
<dbReference type="InterPro" id="IPR004879">
    <property type="entry name" value="Ssp411-like_TRX"/>
</dbReference>
<dbReference type="Gene3D" id="3.40.30.10">
    <property type="entry name" value="Glutaredoxin"/>
    <property type="match status" value="1"/>
</dbReference>
<evidence type="ECO:0000259" key="2">
    <source>
        <dbReference type="Pfam" id="PF03190"/>
    </source>
</evidence>
<evidence type="ECO:0000256" key="1">
    <source>
        <dbReference type="ARBA" id="ARBA00023284"/>
    </source>
</evidence>
<name>A0A9D7XRP7_9BACT</name>
<dbReference type="EMBL" id="JADKGY010000001">
    <property type="protein sequence ID" value="MBK9981538.1"/>
    <property type="molecule type" value="Genomic_DNA"/>
</dbReference>
<protein>
    <submittedName>
        <fullName evidence="3">DUF255 domain-containing protein</fullName>
    </submittedName>
</protein>
<organism evidence="3 4">
    <name type="scientific">Candidatus Opimibacter skivensis</name>
    <dbReference type="NCBI Taxonomy" id="2982028"/>
    <lineage>
        <taxon>Bacteria</taxon>
        <taxon>Pseudomonadati</taxon>
        <taxon>Bacteroidota</taxon>
        <taxon>Saprospiria</taxon>
        <taxon>Saprospirales</taxon>
        <taxon>Saprospiraceae</taxon>
        <taxon>Candidatus Opimibacter</taxon>
    </lineage>
</organism>
<feature type="domain" description="Spermatogenesis-associated protein 20-like TRX" evidence="2">
    <location>
        <begin position="6"/>
        <end position="79"/>
    </location>
</feature>